<protein>
    <submittedName>
        <fullName evidence="1">Uncharacterized protein</fullName>
    </submittedName>
</protein>
<dbReference type="Proteomes" id="UP001062846">
    <property type="component" value="Chromosome 3"/>
</dbReference>
<gene>
    <name evidence="1" type="ORF">RHMOL_Rhmol03G0074100</name>
</gene>
<evidence type="ECO:0000313" key="2">
    <source>
        <dbReference type="Proteomes" id="UP001062846"/>
    </source>
</evidence>
<organism evidence="1 2">
    <name type="scientific">Rhododendron molle</name>
    <name type="common">Chinese azalea</name>
    <name type="synonym">Azalea mollis</name>
    <dbReference type="NCBI Taxonomy" id="49168"/>
    <lineage>
        <taxon>Eukaryota</taxon>
        <taxon>Viridiplantae</taxon>
        <taxon>Streptophyta</taxon>
        <taxon>Embryophyta</taxon>
        <taxon>Tracheophyta</taxon>
        <taxon>Spermatophyta</taxon>
        <taxon>Magnoliopsida</taxon>
        <taxon>eudicotyledons</taxon>
        <taxon>Gunneridae</taxon>
        <taxon>Pentapetalae</taxon>
        <taxon>asterids</taxon>
        <taxon>Ericales</taxon>
        <taxon>Ericaceae</taxon>
        <taxon>Ericoideae</taxon>
        <taxon>Rhodoreae</taxon>
        <taxon>Rhododendron</taxon>
    </lineage>
</organism>
<keyword evidence="2" id="KW-1185">Reference proteome</keyword>
<name>A0ACC0PD03_RHOML</name>
<sequence>MAGDPLINAQAVPYDLNNHEEWVINNAKVETRNRHNDRENSLSADPSQHKLLVHCLSWDTIDDKLRSVFPPYSDINEVVVYAKRLLTSPRAIASSP</sequence>
<evidence type="ECO:0000313" key="1">
    <source>
        <dbReference type="EMBL" id="KAI8562929.1"/>
    </source>
</evidence>
<proteinExistence type="predicted"/>
<accession>A0ACC0PD03</accession>
<reference evidence="1" key="1">
    <citation type="submission" date="2022-02" db="EMBL/GenBank/DDBJ databases">
        <title>Plant Genome Project.</title>
        <authorList>
            <person name="Zhang R.-G."/>
        </authorList>
    </citation>
    <scope>NUCLEOTIDE SEQUENCE</scope>
    <source>
        <strain evidence="1">AT1</strain>
    </source>
</reference>
<comment type="caution">
    <text evidence="1">The sequence shown here is derived from an EMBL/GenBank/DDBJ whole genome shotgun (WGS) entry which is preliminary data.</text>
</comment>
<dbReference type="EMBL" id="CM046390">
    <property type="protein sequence ID" value="KAI8562929.1"/>
    <property type="molecule type" value="Genomic_DNA"/>
</dbReference>